<organism evidence="1 2">
    <name type="scientific">Flemingia macrophylla</name>
    <dbReference type="NCBI Taxonomy" id="520843"/>
    <lineage>
        <taxon>Eukaryota</taxon>
        <taxon>Viridiplantae</taxon>
        <taxon>Streptophyta</taxon>
        <taxon>Embryophyta</taxon>
        <taxon>Tracheophyta</taxon>
        <taxon>Spermatophyta</taxon>
        <taxon>Magnoliopsida</taxon>
        <taxon>eudicotyledons</taxon>
        <taxon>Gunneridae</taxon>
        <taxon>Pentapetalae</taxon>
        <taxon>rosids</taxon>
        <taxon>fabids</taxon>
        <taxon>Fabales</taxon>
        <taxon>Fabaceae</taxon>
        <taxon>Papilionoideae</taxon>
        <taxon>50 kb inversion clade</taxon>
        <taxon>NPAAA clade</taxon>
        <taxon>indigoferoid/millettioid clade</taxon>
        <taxon>Phaseoleae</taxon>
        <taxon>Flemingia</taxon>
    </lineage>
</organism>
<protein>
    <submittedName>
        <fullName evidence="1">Uncharacterized protein</fullName>
    </submittedName>
</protein>
<comment type="caution">
    <text evidence="1">The sequence shown here is derived from an EMBL/GenBank/DDBJ whole genome shotgun (WGS) entry which is preliminary data.</text>
</comment>
<dbReference type="Pfam" id="PF07712">
    <property type="entry name" value="SURNod19"/>
    <property type="match status" value="1"/>
</dbReference>
<dbReference type="InterPro" id="IPR011692">
    <property type="entry name" value="Stress_up-reg_Nod19"/>
</dbReference>
<sequence>MTMLPEQAMPIVLVEASPSKLLQLEQQCGDVVDVMHTVERNEVTNEAEYTIPRIGDSDSPHVKKANIPIEKGGYLIYGTSHMHTGVVNTTLYGQDGRVLCTSTPKYGTRKEAGNEKGYVVGMSGCYPKPAYSANGDSEDKHFSSEGSSCDVRRVGAAEGATKSKTLNVMPEQAPPIVMIEASPSKLLELEHQCGDVVGIMHIVRGNEVANEMEANKDGE</sequence>
<reference evidence="1 2" key="1">
    <citation type="submission" date="2024-08" db="EMBL/GenBank/DDBJ databases">
        <title>Insights into the chromosomal genome structure of Flemingia macrophylla.</title>
        <authorList>
            <person name="Ding Y."/>
            <person name="Zhao Y."/>
            <person name="Bi W."/>
            <person name="Wu M."/>
            <person name="Zhao G."/>
            <person name="Gong Y."/>
            <person name="Li W."/>
            <person name="Zhang P."/>
        </authorList>
    </citation>
    <scope>NUCLEOTIDE SEQUENCE [LARGE SCALE GENOMIC DNA]</scope>
    <source>
        <strain evidence="1">DYQJB</strain>
        <tissue evidence="1">Leaf</tissue>
    </source>
</reference>
<accession>A0ABD1LE86</accession>
<keyword evidence="2" id="KW-1185">Reference proteome</keyword>
<dbReference type="AlphaFoldDB" id="A0ABD1LE86"/>
<dbReference type="PANTHER" id="PTHR33390">
    <property type="entry name" value="STRESS UP-REGULATED NOD 19 PROTEIN"/>
    <property type="match status" value="1"/>
</dbReference>
<dbReference type="PANTHER" id="PTHR33390:SF4">
    <property type="entry name" value="STRESS UP-REGULATED NOD 19-RELATED"/>
    <property type="match status" value="1"/>
</dbReference>
<evidence type="ECO:0000313" key="1">
    <source>
        <dbReference type="EMBL" id="KAL2321823.1"/>
    </source>
</evidence>
<dbReference type="EMBL" id="JBGMDY010000009">
    <property type="protein sequence ID" value="KAL2321823.1"/>
    <property type="molecule type" value="Genomic_DNA"/>
</dbReference>
<evidence type="ECO:0000313" key="2">
    <source>
        <dbReference type="Proteomes" id="UP001603857"/>
    </source>
</evidence>
<name>A0ABD1LE86_9FABA</name>
<proteinExistence type="predicted"/>
<dbReference type="Proteomes" id="UP001603857">
    <property type="component" value="Unassembled WGS sequence"/>
</dbReference>
<gene>
    <name evidence="1" type="ORF">Fmac_026202</name>
</gene>